<organism evidence="2 3">
    <name type="scientific">Ricinus communis</name>
    <name type="common">Castor bean</name>
    <dbReference type="NCBI Taxonomy" id="3988"/>
    <lineage>
        <taxon>Eukaryota</taxon>
        <taxon>Viridiplantae</taxon>
        <taxon>Streptophyta</taxon>
        <taxon>Embryophyta</taxon>
        <taxon>Tracheophyta</taxon>
        <taxon>Spermatophyta</taxon>
        <taxon>Magnoliopsida</taxon>
        <taxon>eudicotyledons</taxon>
        <taxon>Gunneridae</taxon>
        <taxon>Pentapetalae</taxon>
        <taxon>rosids</taxon>
        <taxon>fabids</taxon>
        <taxon>Malpighiales</taxon>
        <taxon>Euphorbiaceae</taxon>
        <taxon>Acalyphoideae</taxon>
        <taxon>Acalypheae</taxon>
        <taxon>Ricinus</taxon>
    </lineage>
</organism>
<name>B9TNQ5_RICCO</name>
<evidence type="ECO:0000313" key="2">
    <source>
        <dbReference type="EMBL" id="EEF22509.1"/>
    </source>
</evidence>
<keyword evidence="3" id="KW-1185">Reference proteome</keyword>
<evidence type="ECO:0000256" key="1">
    <source>
        <dbReference type="SAM" id="MobiDB-lite"/>
    </source>
</evidence>
<protein>
    <submittedName>
        <fullName evidence="2">Uncharacterized protein</fullName>
    </submittedName>
</protein>
<dbReference type="EMBL" id="EQ993241">
    <property type="protein sequence ID" value="EEF22509.1"/>
    <property type="molecule type" value="Genomic_DNA"/>
</dbReference>
<reference evidence="3" key="1">
    <citation type="journal article" date="2010" name="Nat. Biotechnol.">
        <title>Draft genome sequence of the oilseed species Ricinus communis.</title>
        <authorList>
            <person name="Chan A.P."/>
            <person name="Crabtree J."/>
            <person name="Zhao Q."/>
            <person name="Lorenzi H."/>
            <person name="Orvis J."/>
            <person name="Puiu D."/>
            <person name="Melake-Berhan A."/>
            <person name="Jones K.M."/>
            <person name="Redman J."/>
            <person name="Chen G."/>
            <person name="Cahoon E.B."/>
            <person name="Gedil M."/>
            <person name="Stanke M."/>
            <person name="Haas B.J."/>
            <person name="Wortman J.R."/>
            <person name="Fraser-Liggett C.M."/>
            <person name="Ravel J."/>
            <person name="Rabinowicz P.D."/>
        </authorList>
    </citation>
    <scope>NUCLEOTIDE SEQUENCE [LARGE SCALE GENOMIC DNA]</scope>
    <source>
        <strain evidence="3">cv. Hale</strain>
    </source>
</reference>
<feature type="region of interest" description="Disordered" evidence="1">
    <location>
        <begin position="119"/>
        <end position="166"/>
    </location>
</feature>
<sequence length="281" mass="29721">MGAAADGLCQGGRRAAAGTARLSGAAYDPARRAGGAADRHQALCRQDAGPGSAGGRAALCRLPDQDRPAEWIGRAFHPGQGIAGRAAGRPARRLLHRWRPGHAPSARDRHLCQAGRGICGARPQAHDRGDGPQGHRLSRPYPAPGRSRGGPCRGEGRPDPVRSGEGEGALHLCRSLCQGRGVRPGDGEWEARFRGRRARGEERAAAAARAIAAFHRHPRLRGDDGSRGYFPPFATALHSPSVASAMRDSGMSRLPGSFSTPRVSVLKASSVPRCWSGHRLR</sequence>
<evidence type="ECO:0000313" key="3">
    <source>
        <dbReference type="Proteomes" id="UP000008311"/>
    </source>
</evidence>
<accession>B9TNQ5</accession>
<dbReference type="InParanoid" id="B9TNQ5"/>
<dbReference type="AlphaFoldDB" id="B9TNQ5"/>
<gene>
    <name evidence="2" type="ORF">RCOM_2153890</name>
</gene>
<feature type="compositionally biased region" description="Basic and acidic residues" evidence="1">
    <location>
        <begin position="154"/>
        <end position="165"/>
    </location>
</feature>
<dbReference type="Proteomes" id="UP000008311">
    <property type="component" value="Unassembled WGS sequence"/>
</dbReference>
<proteinExistence type="predicted"/>